<evidence type="ECO:0000256" key="1">
    <source>
        <dbReference type="SAM" id="MobiDB-lite"/>
    </source>
</evidence>
<protein>
    <submittedName>
        <fullName evidence="2">Uncharacterized protein</fullName>
    </submittedName>
</protein>
<organism evidence="2 3">
    <name type="scientific">Lysobacter enzymogenes</name>
    <dbReference type="NCBI Taxonomy" id="69"/>
    <lineage>
        <taxon>Bacteria</taxon>
        <taxon>Pseudomonadati</taxon>
        <taxon>Pseudomonadota</taxon>
        <taxon>Gammaproteobacteria</taxon>
        <taxon>Lysobacterales</taxon>
        <taxon>Lysobacteraceae</taxon>
        <taxon>Lysobacter</taxon>
    </lineage>
</organism>
<feature type="region of interest" description="Disordered" evidence="1">
    <location>
        <begin position="1"/>
        <end position="41"/>
    </location>
</feature>
<dbReference type="EMBL" id="CP013140">
    <property type="protein sequence ID" value="ALN60049.1"/>
    <property type="molecule type" value="Genomic_DNA"/>
</dbReference>
<accession>A0A0S2DNI5</accession>
<reference evidence="2 3" key="1">
    <citation type="submission" date="2015-11" db="EMBL/GenBank/DDBJ databases">
        <title>Genome sequences of Lysobacter enzymogenes strain C3 and Lysobacter antibioticus ATCC 29479.</title>
        <authorList>
            <person name="Kobayashi D.Y."/>
        </authorList>
    </citation>
    <scope>NUCLEOTIDE SEQUENCE [LARGE SCALE GENOMIC DNA]</scope>
    <source>
        <strain evidence="2 3">C3</strain>
    </source>
</reference>
<evidence type="ECO:0000313" key="2">
    <source>
        <dbReference type="EMBL" id="ALN60049.1"/>
    </source>
</evidence>
<sequence length="693" mass="73684">MQWQALRSLPEDDRAGILQPAAQPTPNEPSPATPAAAAIAPAQARSAAEAVRAINALPLPTQDDLRGLDAQTAQSLYQSRVVEFNKTRGGEAQSALERLTPKRDGAGNADNHYAQTLAEFDKDPYVVELKRIVDECRQPAAQLPAYLERAQGAQAPLGQDALAGLQPDAMKQALDALGVDLPPDPTPAQIAAGYELLATVPRDLLAYAINPGMSVSYAGEVGAPMPSAGGVRPQVQLAVEGKVELSDVQTGVGFQQTQQFKASVQMQGEIGVEAGKAGPLHGLHRWSERLGLVSEGAQRLIADSPRLQRAIREEKLAGSYTDFAGARLSYEATVTPAQGQRLDQGDLAALPNPLDPLGMPEGTSVLMRGQQLKGHEFEFNYRYYGGGKESRTELEGAGFGVRKLEGALVEVYAGPIKTAENASYLGLGKVGTASVGLSMENSAETRSLHSARIDLSTQEGRDAYQAFMGAGKVPDWNPPGVQRSGKTEVFNAEDAKRLGIELGPMSLALGGNSQVTLTRNTWQDGSADWQVSYQSAGGMATELKCRIGADGKEVPGSSQWTLTLADTDPTLARYFNAAFDPKQLGRQFEHRQHLQMQFSDDQLLDLRERARQAVVADGGADGEQRLRDLDAGRGVLGPGDVIEKIAVADTPDEVFATISSNGDTGHVAHALLAIVRAGDDTPLLGGFTMKQAG</sequence>
<dbReference type="AlphaFoldDB" id="A0A0S2DNI5"/>
<name>A0A0S2DNI5_LYSEN</name>
<dbReference type="STRING" id="69.GLE_4708"/>
<evidence type="ECO:0000313" key="3">
    <source>
        <dbReference type="Proteomes" id="UP000061569"/>
    </source>
</evidence>
<proteinExistence type="predicted"/>
<gene>
    <name evidence="2" type="ORF">GLE_4708</name>
</gene>
<dbReference type="KEGG" id="lez:GLE_4708"/>
<dbReference type="Proteomes" id="UP000061569">
    <property type="component" value="Chromosome"/>
</dbReference>
<dbReference type="PATRIC" id="fig|69.6.peg.4642"/>